<sequence>MATRDTILSLQRLMSGASSSFRLHRGFAIMRSSGDDGAELFDQALGCDKVMSCWQEWRTKGDYRRGFRWIATGETES</sequence>
<protein>
    <submittedName>
        <fullName evidence="1">Uncharacterized protein</fullName>
    </submittedName>
</protein>
<accession>A0A0F9PKV1</accession>
<dbReference type="AlphaFoldDB" id="A0A0F9PKV1"/>
<evidence type="ECO:0000313" key="1">
    <source>
        <dbReference type="EMBL" id="KKM93882.1"/>
    </source>
</evidence>
<organism evidence="1">
    <name type="scientific">marine sediment metagenome</name>
    <dbReference type="NCBI Taxonomy" id="412755"/>
    <lineage>
        <taxon>unclassified sequences</taxon>
        <taxon>metagenomes</taxon>
        <taxon>ecological metagenomes</taxon>
    </lineage>
</organism>
<reference evidence="1" key="1">
    <citation type="journal article" date="2015" name="Nature">
        <title>Complex archaea that bridge the gap between prokaryotes and eukaryotes.</title>
        <authorList>
            <person name="Spang A."/>
            <person name="Saw J.H."/>
            <person name="Jorgensen S.L."/>
            <person name="Zaremba-Niedzwiedzka K."/>
            <person name="Martijn J."/>
            <person name="Lind A.E."/>
            <person name="van Eijk R."/>
            <person name="Schleper C."/>
            <person name="Guy L."/>
            <person name="Ettema T.J."/>
        </authorList>
    </citation>
    <scope>NUCLEOTIDE SEQUENCE</scope>
</reference>
<gene>
    <name evidence="1" type="ORF">LCGC14_1204110</name>
</gene>
<proteinExistence type="predicted"/>
<name>A0A0F9PKV1_9ZZZZ</name>
<dbReference type="EMBL" id="LAZR01006213">
    <property type="protein sequence ID" value="KKM93882.1"/>
    <property type="molecule type" value="Genomic_DNA"/>
</dbReference>
<comment type="caution">
    <text evidence="1">The sequence shown here is derived from an EMBL/GenBank/DDBJ whole genome shotgun (WGS) entry which is preliminary data.</text>
</comment>